<organism evidence="1 2">
    <name type="scientific">Natronocella acetinitrilica</name>
    <dbReference type="NCBI Taxonomy" id="414046"/>
    <lineage>
        <taxon>Bacteria</taxon>
        <taxon>Pseudomonadati</taxon>
        <taxon>Pseudomonadota</taxon>
        <taxon>Gammaproteobacteria</taxon>
        <taxon>Chromatiales</taxon>
        <taxon>Ectothiorhodospiraceae</taxon>
        <taxon>Natronocella</taxon>
    </lineage>
</organism>
<keyword evidence="2" id="KW-1185">Reference proteome</keyword>
<gene>
    <name evidence="1" type="ORF">J2T57_001507</name>
</gene>
<name>A0AAE3KAJ6_9GAMM</name>
<dbReference type="RefSeq" id="WP_301289211.1">
    <property type="nucleotide sequence ID" value="NZ_JALJXV010000003.1"/>
</dbReference>
<evidence type="ECO:0000313" key="1">
    <source>
        <dbReference type="EMBL" id="MCP1674405.1"/>
    </source>
</evidence>
<dbReference type="AlphaFoldDB" id="A0AAE3KAJ6"/>
<comment type="caution">
    <text evidence="1">The sequence shown here is derived from an EMBL/GenBank/DDBJ whole genome shotgun (WGS) entry which is preliminary data.</text>
</comment>
<dbReference type="Proteomes" id="UP001205843">
    <property type="component" value="Unassembled WGS sequence"/>
</dbReference>
<sequence>MRRQPASALNLHARVALEHPAAGTAQAPMMNTLESIHCARHR</sequence>
<dbReference type="EMBL" id="JALJXV010000003">
    <property type="protein sequence ID" value="MCP1674405.1"/>
    <property type="molecule type" value="Genomic_DNA"/>
</dbReference>
<accession>A0AAE3KAJ6</accession>
<evidence type="ECO:0000313" key="2">
    <source>
        <dbReference type="Proteomes" id="UP001205843"/>
    </source>
</evidence>
<protein>
    <submittedName>
        <fullName evidence="1">Uncharacterized protein</fullName>
    </submittedName>
</protein>
<proteinExistence type="predicted"/>
<reference evidence="1" key="1">
    <citation type="submission" date="2022-03" db="EMBL/GenBank/DDBJ databases">
        <title>Genomic Encyclopedia of Type Strains, Phase III (KMG-III): the genomes of soil and plant-associated and newly described type strains.</title>
        <authorList>
            <person name="Whitman W."/>
        </authorList>
    </citation>
    <scope>NUCLEOTIDE SEQUENCE</scope>
    <source>
        <strain evidence="1">ANL 6-2</strain>
    </source>
</reference>